<proteinExistence type="predicted"/>
<evidence type="ECO:0000313" key="1">
    <source>
        <dbReference type="EMBL" id="KHT64617.1"/>
    </source>
</evidence>
<name>A0A0B9H6W5_9GAMM</name>
<gene>
    <name evidence="1" type="ORF">RJ45_05485</name>
</gene>
<sequence>MNAGLCPAFFFASTAQVRSLEEASPGGQLLGVGEKRWLSSNFSNMENTVWPLAIGDTANMAYYT</sequence>
<dbReference type="EMBL" id="JWLZ01000059">
    <property type="protein sequence ID" value="KHT64617.1"/>
    <property type="molecule type" value="Genomic_DNA"/>
</dbReference>
<evidence type="ECO:0000313" key="2">
    <source>
        <dbReference type="Proteomes" id="UP000031278"/>
    </source>
</evidence>
<reference evidence="1 2" key="1">
    <citation type="submission" date="2014-12" db="EMBL/GenBank/DDBJ databases">
        <title>Genome sequencing of Photobacterium gaetbulicola AD005a.</title>
        <authorList>
            <person name="Adrian T.G.S."/>
            <person name="Chan K.G."/>
        </authorList>
    </citation>
    <scope>NUCLEOTIDE SEQUENCE [LARGE SCALE GENOMIC DNA]</scope>
    <source>
        <strain evidence="1 2">AD005a</strain>
    </source>
</reference>
<accession>A0A0B9H6W5</accession>
<protein>
    <submittedName>
        <fullName evidence="1">Uncharacterized protein</fullName>
    </submittedName>
</protein>
<organism evidence="1 2">
    <name type="scientific">Photobacterium gaetbulicola</name>
    <dbReference type="NCBI Taxonomy" id="1295392"/>
    <lineage>
        <taxon>Bacteria</taxon>
        <taxon>Pseudomonadati</taxon>
        <taxon>Pseudomonadota</taxon>
        <taxon>Gammaproteobacteria</taxon>
        <taxon>Vibrionales</taxon>
        <taxon>Vibrionaceae</taxon>
        <taxon>Photobacterium</taxon>
    </lineage>
</organism>
<comment type="caution">
    <text evidence="1">The sequence shown here is derived from an EMBL/GenBank/DDBJ whole genome shotgun (WGS) entry which is preliminary data.</text>
</comment>
<dbReference type="AlphaFoldDB" id="A0A0B9H6W5"/>
<dbReference type="Proteomes" id="UP000031278">
    <property type="component" value="Unassembled WGS sequence"/>
</dbReference>